<proteinExistence type="predicted"/>
<feature type="domain" description="Glycosyltransferase subfamily 4-like N-terminal" evidence="4">
    <location>
        <begin position="11"/>
        <end position="173"/>
    </location>
</feature>
<reference evidence="5 6" key="1">
    <citation type="journal article" date="2019" name="Int. J. Syst. Evol. Microbiol.">
        <title>The Global Catalogue of Microorganisms (GCM) 10K type strain sequencing project: providing services to taxonomists for standard genome sequencing and annotation.</title>
        <authorList>
            <consortium name="The Broad Institute Genomics Platform"/>
            <consortium name="The Broad Institute Genome Sequencing Center for Infectious Disease"/>
            <person name="Wu L."/>
            <person name="Ma J."/>
        </authorList>
    </citation>
    <scope>NUCLEOTIDE SEQUENCE [LARGE SCALE GENOMIC DNA]</scope>
    <source>
        <strain evidence="5 6">JCM 9383</strain>
    </source>
</reference>
<keyword evidence="6" id="KW-1185">Reference proteome</keyword>
<evidence type="ECO:0000256" key="1">
    <source>
        <dbReference type="ARBA" id="ARBA00022676"/>
    </source>
</evidence>
<evidence type="ECO:0000256" key="2">
    <source>
        <dbReference type="ARBA" id="ARBA00022679"/>
    </source>
</evidence>
<dbReference type="Gene3D" id="3.40.50.2000">
    <property type="entry name" value="Glycogen Phosphorylase B"/>
    <property type="match status" value="2"/>
</dbReference>
<organism evidence="5 6">
    <name type="scientific">Saccharopolyspora taberi</name>
    <dbReference type="NCBI Taxonomy" id="60895"/>
    <lineage>
        <taxon>Bacteria</taxon>
        <taxon>Bacillati</taxon>
        <taxon>Actinomycetota</taxon>
        <taxon>Actinomycetes</taxon>
        <taxon>Pseudonocardiales</taxon>
        <taxon>Pseudonocardiaceae</taxon>
        <taxon>Saccharopolyspora</taxon>
    </lineage>
</organism>
<evidence type="ECO:0000259" key="3">
    <source>
        <dbReference type="Pfam" id="PF00534"/>
    </source>
</evidence>
<keyword evidence="1" id="KW-0328">Glycosyltransferase</keyword>
<dbReference type="EMBL" id="BAAAUX010000014">
    <property type="protein sequence ID" value="GAA2795962.1"/>
    <property type="molecule type" value="Genomic_DNA"/>
</dbReference>
<dbReference type="CDD" id="cd03811">
    <property type="entry name" value="GT4_GT28_WabH-like"/>
    <property type="match status" value="1"/>
</dbReference>
<sequence length="370" mass="39926">MTHPSAELYGSDRIFLESALALAGAGWRVVVALPEDGPLVGRLREHGVEVVFCPTPVLRKAALRPRGFLKLLAETLAAVRPALGLLRRTRPDVVYVNTVTVPLWLVLARLTRHAVVAHAHEAEDGAPWPVRFALAAPLLSATRVVVNSEATGTVITRALPRLRHRIRLIYNGVAGPAEAPGARRERTAPARIVLVGRLSPRKGTDVAVRAVAELRAGGYDVVLELLGSAFTGYEWYERQIDDLVREHDLADVVALRGFRPDVWGAYREADIALVPSRFEPFGNTAVEAQLAGTPVIVSDAQGLPETVAHGEFGRIVPAGDARALAAAIRSALENWQNTVRTAERARAHAASAFSPQRYRDDIAALAGEVG</sequence>
<evidence type="ECO:0000313" key="6">
    <source>
        <dbReference type="Proteomes" id="UP001500979"/>
    </source>
</evidence>
<evidence type="ECO:0000259" key="4">
    <source>
        <dbReference type="Pfam" id="PF13439"/>
    </source>
</evidence>
<keyword evidence="2" id="KW-0808">Transferase</keyword>
<dbReference type="SUPFAM" id="SSF53756">
    <property type="entry name" value="UDP-Glycosyltransferase/glycogen phosphorylase"/>
    <property type="match status" value="1"/>
</dbReference>
<comment type="caution">
    <text evidence="5">The sequence shown here is derived from an EMBL/GenBank/DDBJ whole genome shotgun (WGS) entry which is preliminary data.</text>
</comment>
<name>A0ABN3VER2_9PSEU</name>
<evidence type="ECO:0000313" key="5">
    <source>
        <dbReference type="EMBL" id="GAA2795962.1"/>
    </source>
</evidence>
<dbReference type="InterPro" id="IPR028098">
    <property type="entry name" value="Glyco_trans_4-like_N"/>
</dbReference>
<dbReference type="PANTHER" id="PTHR12526">
    <property type="entry name" value="GLYCOSYLTRANSFERASE"/>
    <property type="match status" value="1"/>
</dbReference>
<dbReference type="Pfam" id="PF00534">
    <property type="entry name" value="Glycos_transf_1"/>
    <property type="match status" value="1"/>
</dbReference>
<dbReference type="Proteomes" id="UP001500979">
    <property type="component" value="Unassembled WGS sequence"/>
</dbReference>
<dbReference type="InterPro" id="IPR001296">
    <property type="entry name" value="Glyco_trans_1"/>
</dbReference>
<protein>
    <submittedName>
        <fullName evidence="5">Glycosyltransferase family 4 protein</fullName>
    </submittedName>
</protein>
<gene>
    <name evidence="5" type="ORF">GCM10010470_33840</name>
</gene>
<feature type="domain" description="Glycosyl transferase family 1" evidence="3">
    <location>
        <begin position="186"/>
        <end position="347"/>
    </location>
</feature>
<dbReference type="Pfam" id="PF13439">
    <property type="entry name" value="Glyco_transf_4"/>
    <property type="match status" value="1"/>
</dbReference>
<accession>A0ABN3VER2</accession>
<dbReference type="RefSeq" id="WP_344680730.1">
    <property type="nucleotide sequence ID" value="NZ_BAAAUX010000014.1"/>
</dbReference>